<reference evidence="1 2" key="1">
    <citation type="submission" date="2020-12" db="EMBL/GenBank/DDBJ databases">
        <title>YIM B01967 draft genome.</title>
        <authorList>
            <person name="Yan X."/>
        </authorList>
    </citation>
    <scope>NUCLEOTIDE SEQUENCE [LARGE SCALE GENOMIC DNA]</scope>
    <source>
        <strain evidence="1 2">YIM B01967</strain>
    </source>
</reference>
<evidence type="ECO:0000313" key="2">
    <source>
        <dbReference type="Proteomes" id="UP000618943"/>
    </source>
</evidence>
<dbReference type="Gene3D" id="3.10.310.10">
    <property type="entry name" value="Diaminopimelate Epimerase, Chain A, domain 1"/>
    <property type="match status" value="1"/>
</dbReference>
<comment type="caution">
    <text evidence="1">The sequence shown here is derived from an EMBL/GenBank/DDBJ whole genome shotgun (WGS) entry which is preliminary data.</text>
</comment>
<organism evidence="1 2">
    <name type="scientific">Viridibacillus soli</name>
    <dbReference type="NCBI Taxonomy" id="2798301"/>
    <lineage>
        <taxon>Bacteria</taxon>
        <taxon>Bacillati</taxon>
        <taxon>Bacillota</taxon>
        <taxon>Bacilli</taxon>
        <taxon>Bacillales</taxon>
        <taxon>Caryophanaceae</taxon>
        <taxon>Viridibacillus</taxon>
    </lineage>
</organism>
<gene>
    <name evidence="1" type="ORF">JFL43_09600</name>
</gene>
<dbReference type="Pfam" id="PF02567">
    <property type="entry name" value="PhzC-PhzF"/>
    <property type="match status" value="1"/>
</dbReference>
<dbReference type="InterPro" id="IPR003719">
    <property type="entry name" value="Phenazine_PhzF-like"/>
</dbReference>
<sequence>MVNVYMFEVQKNGHKSKPTVGVVFEGNALTDSEMQEVAMKTGLAQTIFIIKSKIADMKLRYFTPMEEVKASIDSTMAIVHALEKSPMSENKEAISVETNVGIFPLQLYKQVKKAEKSKQVASHSFNECKKAPYLNGASHDSVLHALNGCAVEGVKEPLLPIPMCNDKAQPIVNKSIFYLNLKEQEVASSLFASSFFLIAANNINRYNNEMFNEKLNIKAVCRLKRENISIVRIIMNAPHIASPIEIEGMTFYLGQRFIPISI</sequence>
<name>A0ABS1H6S8_9BACL</name>
<dbReference type="EMBL" id="JAEOAH010000009">
    <property type="protein sequence ID" value="MBK3495106.1"/>
    <property type="molecule type" value="Genomic_DNA"/>
</dbReference>
<dbReference type="Proteomes" id="UP000618943">
    <property type="component" value="Unassembled WGS sequence"/>
</dbReference>
<dbReference type="SUPFAM" id="SSF54506">
    <property type="entry name" value="Diaminopimelate epimerase-like"/>
    <property type="match status" value="1"/>
</dbReference>
<proteinExistence type="predicted"/>
<protein>
    <submittedName>
        <fullName evidence="1">PhzF family phenazine biosynthesis protein</fullName>
    </submittedName>
</protein>
<evidence type="ECO:0000313" key="1">
    <source>
        <dbReference type="EMBL" id="MBK3495106.1"/>
    </source>
</evidence>
<accession>A0ABS1H6S8</accession>
<keyword evidence="2" id="KW-1185">Reference proteome</keyword>
<dbReference type="RefSeq" id="WP_200748873.1">
    <property type="nucleotide sequence ID" value="NZ_JAEOAH010000009.1"/>
</dbReference>
<dbReference type="PANTHER" id="PTHR13774">
    <property type="entry name" value="PHENAZINE BIOSYNTHESIS PROTEIN"/>
    <property type="match status" value="1"/>
</dbReference>